<dbReference type="EMBL" id="VJMH01005648">
    <property type="protein sequence ID" value="KAF0693753.1"/>
    <property type="molecule type" value="Genomic_DNA"/>
</dbReference>
<dbReference type="AlphaFoldDB" id="A0A485L2X2"/>
<protein>
    <submittedName>
        <fullName evidence="3">Aste57867_15327 protein</fullName>
    </submittedName>
</protein>
<reference evidence="3 4" key="1">
    <citation type="submission" date="2019-03" db="EMBL/GenBank/DDBJ databases">
        <authorList>
            <person name="Gaulin E."/>
            <person name="Dumas B."/>
        </authorList>
    </citation>
    <scope>NUCLEOTIDE SEQUENCE [LARGE SCALE GENOMIC DNA]</scope>
    <source>
        <strain evidence="3">CBS 568.67</strain>
    </source>
</reference>
<proteinExistence type="predicted"/>
<keyword evidence="1" id="KW-0732">Signal</keyword>
<evidence type="ECO:0000313" key="2">
    <source>
        <dbReference type="EMBL" id="KAF0693753.1"/>
    </source>
</evidence>
<feature type="signal peptide" evidence="1">
    <location>
        <begin position="1"/>
        <end position="19"/>
    </location>
</feature>
<sequence>MKFAICFAVVLAASAAARSNSTNDTIVSSCASFSNPRNRVRAAVELVVGDGVLVITLPQSWDTCLGSLNVSAITANVTSAFMSQPSCLAAAPVLLPLLHLGGNSSTPPLSSTSPSPWGWLNFTDANSAPPSPRPSYLVSTLRSSPLSFAKSTTTLAAPPWSRVSNTSLQAWFGEAPDVVLTKLLKDVVDAGCSTQRPGFLGASNQTCAYS</sequence>
<dbReference type="Proteomes" id="UP000332933">
    <property type="component" value="Unassembled WGS sequence"/>
</dbReference>
<name>A0A485L2X2_9STRA</name>
<feature type="chain" id="PRO_5036355524" evidence="1">
    <location>
        <begin position="20"/>
        <end position="210"/>
    </location>
</feature>
<dbReference type="EMBL" id="CAADRA010005669">
    <property type="protein sequence ID" value="VFT92136.1"/>
    <property type="molecule type" value="Genomic_DNA"/>
</dbReference>
<gene>
    <name evidence="3" type="primary">Aste57867_15327</name>
    <name evidence="2" type="ORF">As57867_015271</name>
    <name evidence="3" type="ORF">ASTE57867_15327</name>
</gene>
<reference evidence="2" key="2">
    <citation type="submission" date="2019-06" db="EMBL/GenBank/DDBJ databases">
        <title>Genomics analysis of Aphanomyces spp. identifies a new class of oomycete effector associated with host adaptation.</title>
        <authorList>
            <person name="Gaulin E."/>
        </authorList>
    </citation>
    <scope>NUCLEOTIDE SEQUENCE</scope>
    <source>
        <strain evidence="2">CBS 578.67</strain>
    </source>
</reference>
<evidence type="ECO:0000313" key="3">
    <source>
        <dbReference type="EMBL" id="VFT92136.1"/>
    </source>
</evidence>
<organism evidence="3 4">
    <name type="scientific">Aphanomyces stellatus</name>
    <dbReference type="NCBI Taxonomy" id="120398"/>
    <lineage>
        <taxon>Eukaryota</taxon>
        <taxon>Sar</taxon>
        <taxon>Stramenopiles</taxon>
        <taxon>Oomycota</taxon>
        <taxon>Saprolegniomycetes</taxon>
        <taxon>Saprolegniales</taxon>
        <taxon>Verrucalvaceae</taxon>
        <taxon>Aphanomyces</taxon>
    </lineage>
</organism>
<evidence type="ECO:0000256" key="1">
    <source>
        <dbReference type="SAM" id="SignalP"/>
    </source>
</evidence>
<keyword evidence="4" id="KW-1185">Reference proteome</keyword>
<evidence type="ECO:0000313" key="4">
    <source>
        <dbReference type="Proteomes" id="UP000332933"/>
    </source>
</evidence>
<accession>A0A485L2X2</accession>